<comment type="caution">
    <text evidence="4">The sequence shown here is derived from an EMBL/GenBank/DDBJ whole genome shotgun (WGS) entry which is preliminary data.</text>
</comment>
<dbReference type="Gene3D" id="3.40.50.300">
    <property type="entry name" value="P-loop containing nucleotide triphosphate hydrolases"/>
    <property type="match status" value="1"/>
</dbReference>
<name>A0AAN6T9H5_9PEZI</name>
<dbReference type="AlphaFoldDB" id="A0AAN6T9H5"/>
<dbReference type="Proteomes" id="UP001302812">
    <property type="component" value="Unassembled WGS sequence"/>
</dbReference>
<evidence type="ECO:0000259" key="2">
    <source>
        <dbReference type="Pfam" id="PF24883"/>
    </source>
</evidence>
<dbReference type="Pfam" id="PF24883">
    <property type="entry name" value="NPHP3_N"/>
    <property type="match status" value="1"/>
</dbReference>
<dbReference type="InterPro" id="IPR027417">
    <property type="entry name" value="P-loop_NTPase"/>
</dbReference>
<evidence type="ECO:0000313" key="5">
    <source>
        <dbReference type="Proteomes" id="UP001302812"/>
    </source>
</evidence>
<accession>A0AAN6T9H5</accession>
<sequence>MVDTLFIRGNLSTVDESLRRLRQDNQIFQSGQSSKLDEINHGLRSLRLDIQSPSGNEATILSSLNFESRLARHEAISEAHARTFEWIFDSALSEWLRSGTGLFWISGKAGSGKSTLMKFLADKRETQALLEEWASPQKVAVVPHYFWSQGTRMQRSTRGLLQSLLYDIFSKDQGCIRTICPSRWDAVRDKGADASGISWTESDLKLALEALAESQVVSFKVCFLIDGLDEYGDEGGENENLCNLFMRLIKSPNLKFCVSSRPLNVFTVTFRECPSLAVHDFTREDIAHFAKSQIESHSRWQECALDETQRQWLISEITNRSQGVFLGLTNDDTFRDLQRRLDLLPSSLEAMFKRILDSVDKVYHQKMAGMFLIALAADEPLELEVYLHHEDEYEDENYAIHRPIGPNPFFIAEKSLSLMRRRINARSQGLLEVVHGGVMFLHRTVGDFMRTKEIQEFLVAKAPRGFNPEVSILKAFASMFKSNFHRPDVNEYEYGLQQKAQSILTSWESHRFGPS</sequence>
<protein>
    <recommendedName>
        <fullName evidence="6">NACHT domain-containing protein</fullName>
    </recommendedName>
</protein>
<dbReference type="SUPFAM" id="SSF52540">
    <property type="entry name" value="P-loop containing nucleoside triphosphate hydrolases"/>
    <property type="match status" value="1"/>
</dbReference>
<organism evidence="4 5">
    <name type="scientific">Canariomyces notabilis</name>
    <dbReference type="NCBI Taxonomy" id="2074819"/>
    <lineage>
        <taxon>Eukaryota</taxon>
        <taxon>Fungi</taxon>
        <taxon>Dikarya</taxon>
        <taxon>Ascomycota</taxon>
        <taxon>Pezizomycotina</taxon>
        <taxon>Sordariomycetes</taxon>
        <taxon>Sordariomycetidae</taxon>
        <taxon>Sordariales</taxon>
        <taxon>Chaetomiaceae</taxon>
        <taxon>Canariomyces</taxon>
    </lineage>
</organism>
<evidence type="ECO:0000259" key="3">
    <source>
        <dbReference type="Pfam" id="PF25053"/>
    </source>
</evidence>
<dbReference type="GeneID" id="89941154"/>
<dbReference type="InterPro" id="IPR056884">
    <property type="entry name" value="NPHP3-like_N"/>
</dbReference>
<keyword evidence="1" id="KW-0677">Repeat</keyword>
<evidence type="ECO:0000256" key="1">
    <source>
        <dbReference type="ARBA" id="ARBA00022737"/>
    </source>
</evidence>
<gene>
    <name evidence="4" type="ORF">N656DRAFT_791940</name>
</gene>
<evidence type="ECO:0008006" key="6">
    <source>
        <dbReference type="Google" id="ProtNLM"/>
    </source>
</evidence>
<evidence type="ECO:0000313" key="4">
    <source>
        <dbReference type="EMBL" id="KAK4109271.1"/>
    </source>
</evidence>
<dbReference type="PANTHER" id="PTHR10039">
    <property type="entry name" value="AMELOGENIN"/>
    <property type="match status" value="1"/>
</dbReference>
<reference evidence="4" key="1">
    <citation type="journal article" date="2023" name="Mol. Phylogenet. Evol.">
        <title>Genome-scale phylogeny and comparative genomics of the fungal order Sordariales.</title>
        <authorList>
            <person name="Hensen N."/>
            <person name="Bonometti L."/>
            <person name="Westerberg I."/>
            <person name="Brannstrom I.O."/>
            <person name="Guillou S."/>
            <person name="Cros-Aarteil S."/>
            <person name="Calhoun S."/>
            <person name="Haridas S."/>
            <person name="Kuo A."/>
            <person name="Mondo S."/>
            <person name="Pangilinan J."/>
            <person name="Riley R."/>
            <person name="LaButti K."/>
            <person name="Andreopoulos B."/>
            <person name="Lipzen A."/>
            <person name="Chen C."/>
            <person name="Yan M."/>
            <person name="Daum C."/>
            <person name="Ng V."/>
            <person name="Clum A."/>
            <person name="Steindorff A."/>
            <person name="Ohm R.A."/>
            <person name="Martin F."/>
            <person name="Silar P."/>
            <person name="Natvig D.O."/>
            <person name="Lalanne C."/>
            <person name="Gautier V."/>
            <person name="Ament-Velasquez S.L."/>
            <person name="Kruys A."/>
            <person name="Hutchinson M.I."/>
            <person name="Powell A.J."/>
            <person name="Barry K."/>
            <person name="Miller A.N."/>
            <person name="Grigoriev I.V."/>
            <person name="Debuchy R."/>
            <person name="Gladieux P."/>
            <person name="Hiltunen Thoren M."/>
            <person name="Johannesson H."/>
        </authorList>
    </citation>
    <scope>NUCLEOTIDE SEQUENCE</scope>
    <source>
        <strain evidence="4">CBS 508.74</strain>
    </source>
</reference>
<dbReference type="Pfam" id="PF25053">
    <property type="entry name" value="DUF7791"/>
    <property type="match status" value="1"/>
</dbReference>
<reference evidence="4" key="2">
    <citation type="submission" date="2023-05" db="EMBL/GenBank/DDBJ databases">
        <authorList>
            <consortium name="Lawrence Berkeley National Laboratory"/>
            <person name="Steindorff A."/>
            <person name="Hensen N."/>
            <person name="Bonometti L."/>
            <person name="Westerberg I."/>
            <person name="Brannstrom I.O."/>
            <person name="Guillou S."/>
            <person name="Cros-Aarteil S."/>
            <person name="Calhoun S."/>
            <person name="Haridas S."/>
            <person name="Kuo A."/>
            <person name="Mondo S."/>
            <person name="Pangilinan J."/>
            <person name="Riley R."/>
            <person name="Labutti K."/>
            <person name="Andreopoulos B."/>
            <person name="Lipzen A."/>
            <person name="Chen C."/>
            <person name="Yanf M."/>
            <person name="Daum C."/>
            <person name="Ng V."/>
            <person name="Clum A."/>
            <person name="Ohm R."/>
            <person name="Martin F."/>
            <person name="Silar P."/>
            <person name="Natvig D."/>
            <person name="Lalanne C."/>
            <person name="Gautier V."/>
            <person name="Ament-Velasquez S.L."/>
            <person name="Kruys A."/>
            <person name="Hutchinson M.I."/>
            <person name="Powell A.J."/>
            <person name="Barry K."/>
            <person name="Miller A.N."/>
            <person name="Grigoriev I.V."/>
            <person name="Debuchy R."/>
            <person name="Gladieux P."/>
            <person name="Thoren M.H."/>
            <person name="Johannesson H."/>
        </authorList>
    </citation>
    <scope>NUCLEOTIDE SEQUENCE</scope>
    <source>
        <strain evidence="4">CBS 508.74</strain>
    </source>
</reference>
<dbReference type="RefSeq" id="XP_064666841.1">
    <property type="nucleotide sequence ID" value="XM_064817029.1"/>
</dbReference>
<dbReference type="InterPro" id="IPR056693">
    <property type="entry name" value="DUF7791"/>
</dbReference>
<feature type="domain" description="DUF7791" evidence="3">
    <location>
        <begin position="358"/>
        <end position="482"/>
    </location>
</feature>
<keyword evidence="5" id="KW-1185">Reference proteome</keyword>
<feature type="domain" description="Nephrocystin 3-like N-terminal" evidence="2">
    <location>
        <begin position="83"/>
        <end position="261"/>
    </location>
</feature>
<proteinExistence type="predicted"/>
<dbReference type="PANTHER" id="PTHR10039:SF5">
    <property type="entry name" value="NACHT DOMAIN-CONTAINING PROTEIN"/>
    <property type="match status" value="1"/>
</dbReference>
<dbReference type="EMBL" id="MU853357">
    <property type="protein sequence ID" value="KAK4109271.1"/>
    <property type="molecule type" value="Genomic_DNA"/>
</dbReference>